<sequence length="710" mass="80123">MKTFQDFDVDDAKVEERRSLLPKNIRRVKDVKVIRGSPKWPGLTIAVILFLWWTWFVISDLVGPGEPISDIHGDKYYEFDEIIPSEKLIWYPCFDIAPGSRFKCARLTVPMDYHRPLNESDDNPKVHIALILIPGKHTGDQFSKSPLLLNPGGPGGSGTLFGLVAGSLIQNIVGDDQDVIGFDPRGVGATTPPADCFSYGGTYDGVGDDQARGDYHRLLFNVAGQAIGLANTSSTALRHLDARAKAMAKLCAEKDSLSGQSSIFRHAGTPSVARDMISIIDAWDDWTSSMKEESAYYDIADFDLPDEREPENEPEDASLDTKGKLVYWGFSYGTLLGSTFAAMFPDRVGRLVLDGVVDADYYVAPIWLESQRDADKVWSSFFKYCHEAKSACEFHRENDKVTDIEERFESVMEKLKKNPISVVLKDSLTPSLVTYSEVKYQIFQMLYAPLYGFRVLAPLLDALERNLEDFFEFIPTPPSYDLETVCKHSQPKWIYFNDAQRVIFCSDKKYPLNHTYSEIESMFEDMEAQSAFADAWISLMIQCSGYDIQSNDPPMRWDDHPAHRQKPIKTAFPLLYISNSADPVTPLFAGVKMATKFVDAGFVEQESEGHCSLAMKSRCTIEKVRAYFREGKVPEAPKLRGEGSDLLDGEWEKCPADEWPWHEYQPSARVANEVEAAELKRLDAWGGIRDAFARVDLWGAKEFRRFDIAL</sequence>
<dbReference type="Pfam" id="PF08386">
    <property type="entry name" value="Abhydrolase_4"/>
    <property type="match status" value="1"/>
</dbReference>
<dbReference type="EMBL" id="CP009807">
    <property type="protein sequence ID" value="ATZ48521.1"/>
    <property type="molecule type" value="Genomic_DNA"/>
</dbReference>
<dbReference type="VEuPathDB" id="FungiDB:Bcin03g07230"/>
<dbReference type="Proteomes" id="UP000001798">
    <property type="component" value="Chromosome 3"/>
</dbReference>
<evidence type="ECO:0000256" key="3">
    <source>
        <dbReference type="SAM" id="Phobius"/>
    </source>
</evidence>
<dbReference type="Gene3D" id="3.40.50.1820">
    <property type="entry name" value="alpha/beta hydrolase"/>
    <property type="match status" value="1"/>
</dbReference>
<keyword evidence="3" id="KW-0472">Membrane</keyword>
<reference evidence="5 6" key="1">
    <citation type="journal article" date="2011" name="PLoS Genet.">
        <title>Genomic analysis of the necrotrophic fungal pathogens Sclerotinia sclerotiorum and Botrytis cinerea.</title>
        <authorList>
            <person name="Amselem J."/>
            <person name="Cuomo C.A."/>
            <person name="van Kan J.A."/>
            <person name="Viaud M."/>
            <person name="Benito E.P."/>
            <person name="Couloux A."/>
            <person name="Coutinho P.M."/>
            <person name="de Vries R.P."/>
            <person name="Dyer P.S."/>
            <person name="Fillinger S."/>
            <person name="Fournier E."/>
            <person name="Gout L."/>
            <person name="Hahn M."/>
            <person name="Kohn L."/>
            <person name="Lapalu N."/>
            <person name="Plummer K.M."/>
            <person name="Pradier J.M."/>
            <person name="Quevillon E."/>
            <person name="Sharon A."/>
            <person name="Simon A."/>
            <person name="ten Have A."/>
            <person name="Tudzynski B."/>
            <person name="Tudzynski P."/>
            <person name="Wincker P."/>
            <person name="Andrew M."/>
            <person name="Anthouard V."/>
            <person name="Beever R.E."/>
            <person name="Beffa R."/>
            <person name="Benoit I."/>
            <person name="Bouzid O."/>
            <person name="Brault B."/>
            <person name="Chen Z."/>
            <person name="Choquer M."/>
            <person name="Collemare J."/>
            <person name="Cotton P."/>
            <person name="Danchin E.G."/>
            <person name="Da Silva C."/>
            <person name="Gautier A."/>
            <person name="Giraud C."/>
            <person name="Giraud T."/>
            <person name="Gonzalez C."/>
            <person name="Grossetete S."/>
            <person name="Guldener U."/>
            <person name="Henrissat B."/>
            <person name="Howlett B.J."/>
            <person name="Kodira C."/>
            <person name="Kretschmer M."/>
            <person name="Lappartient A."/>
            <person name="Leroch M."/>
            <person name="Levis C."/>
            <person name="Mauceli E."/>
            <person name="Neuveglise C."/>
            <person name="Oeser B."/>
            <person name="Pearson M."/>
            <person name="Poulain J."/>
            <person name="Poussereau N."/>
            <person name="Quesneville H."/>
            <person name="Rascle C."/>
            <person name="Schumacher J."/>
            <person name="Segurens B."/>
            <person name="Sexton A."/>
            <person name="Silva E."/>
            <person name="Sirven C."/>
            <person name="Soanes D.M."/>
            <person name="Talbot N.J."/>
            <person name="Templeton M."/>
            <person name="Yandava C."/>
            <person name="Yarden O."/>
            <person name="Zeng Q."/>
            <person name="Rollins J.A."/>
            <person name="Lebrun M.H."/>
            <person name="Dickman M."/>
        </authorList>
    </citation>
    <scope>NUCLEOTIDE SEQUENCE [LARGE SCALE GENOMIC DNA]</scope>
    <source>
        <strain evidence="5 6">B05.10</strain>
    </source>
</reference>
<evidence type="ECO:0000256" key="1">
    <source>
        <dbReference type="ARBA" id="ARBA00010088"/>
    </source>
</evidence>
<evidence type="ECO:0000313" key="5">
    <source>
        <dbReference type="EMBL" id="ATZ48521.1"/>
    </source>
</evidence>
<reference evidence="5 6" key="2">
    <citation type="journal article" date="2012" name="Eukaryot. Cell">
        <title>Genome update of Botrytis cinerea strains B05.10 and T4.</title>
        <authorList>
            <person name="Staats M."/>
            <person name="van Kan J.A."/>
        </authorList>
    </citation>
    <scope>NUCLEOTIDE SEQUENCE [LARGE SCALE GENOMIC DNA]</scope>
    <source>
        <strain evidence="5 6">B05.10</strain>
    </source>
</reference>
<feature type="transmembrane region" description="Helical" evidence="3">
    <location>
        <begin position="40"/>
        <end position="58"/>
    </location>
</feature>
<evidence type="ECO:0000256" key="2">
    <source>
        <dbReference type="ARBA" id="ARBA00022801"/>
    </source>
</evidence>
<accession>A0A384JDI9</accession>
<dbReference type="PANTHER" id="PTHR43248">
    <property type="entry name" value="2-SUCCINYL-6-HYDROXY-2,4-CYCLOHEXADIENE-1-CARBOXYLATE SYNTHASE"/>
    <property type="match status" value="1"/>
</dbReference>
<evidence type="ECO:0000259" key="4">
    <source>
        <dbReference type="Pfam" id="PF08386"/>
    </source>
</evidence>
<dbReference type="OMA" id="DEYPWKP"/>
<keyword evidence="2" id="KW-0378">Hydrolase</keyword>
<feature type="domain" description="Peptidase S33 tripeptidyl aminopeptidase-like C-terminal" evidence="4">
    <location>
        <begin position="531"/>
        <end position="635"/>
    </location>
</feature>
<name>A0A384JDI9_BOTFB</name>
<comment type="similarity">
    <text evidence="1">Belongs to the peptidase S33 family.</text>
</comment>
<dbReference type="KEGG" id="bfu:BCIN_03g07230"/>
<dbReference type="GeneID" id="5430374"/>
<proteinExistence type="inferred from homology"/>
<dbReference type="PANTHER" id="PTHR43248:SF25">
    <property type="entry name" value="AB HYDROLASE-1 DOMAIN-CONTAINING PROTEIN-RELATED"/>
    <property type="match status" value="1"/>
</dbReference>
<protein>
    <recommendedName>
        <fullName evidence="4">Peptidase S33 tripeptidyl aminopeptidase-like C-terminal domain-containing protein</fullName>
    </recommendedName>
</protein>
<gene>
    <name evidence="5" type="ORF">BCIN_03g07230</name>
</gene>
<evidence type="ECO:0000313" key="6">
    <source>
        <dbReference type="Proteomes" id="UP000001798"/>
    </source>
</evidence>
<dbReference type="InterPro" id="IPR029058">
    <property type="entry name" value="AB_hydrolase_fold"/>
</dbReference>
<dbReference type="SUPFAM" id="SSF53474">
    <property type="entry name" value="alpha/beta-Hydrolases"/>
    <property type="match status" value="1"/>
</dbReference>
<dbReference type="RefSeq" id="XP_001549882.1">
    <property type="nucleotide sequence ID" value="XM_001549832.2"/>
</dbReference>
<dbReference type="OrthoDB" id="425534at2759"/>
<keyword evidence="3" id="KW-0812">Transmembrane</keyword>
<reference evidence="5 6" key="3">
    <citation type="journal article" date="2017" name="Mol. Plant Pathol.">
        <title>A gapless genome sequence of the fungus Botrytis cinerea.</title>
        <authorList>
            <person name="Van Kan J.A."/>
            <person name="Stassen J.H."/>
            <person name="Mosbach A."/>
            <person name="Van Der Lee T.A."/>
            <person name="Faino L."/>
            <person name="Farmer A.D."/>
            <person name="Papasotiriou D.G."/>
            <person name="Zhou S."/>
            <person name="Seidl M.F."/>
            <person name="Cottam E."/>
            <person name="Edel D."/>
            <person name="Hahn M."/>
            <person name="Schwartz D.C."/>
            <person name="Dietrich R.A."/>
            <person name="Widdison S."/>
            <person name="Scalliet G."/>
        </authorList>
    </citation>
    <scope>NUCLEOTIDE SEQUENCE [LARGE SCALE GENOMIC DNA]</scope>
    <source>
        <strain evidence="5 6">B05.10</strain>
    </source>
</reference>
<dbReference type="InterPro" id="IPR051601">
    <property type="entry name" value="Serine_prot/Carboxylest_S33"/>
</dbReference>
<keyword evidence="6" id="KW-1185">Reference proteome</keyword>
<dbReference type="InterPro" id="IPR013595">
    <property type="entry name" value="Pept_S33_TAP-like_C"/>
</dbReference>
<dbReference type="AlphaFoldDB" id="A0A384JDI9"/>
<keyword evidence="3" id="KW-1133">Transmembrane helix</keyword>
<organism evidence="5 6">
    <name type="scientific">Botryotinia fuckeliana (strain B05.10)</name>
    <name type="common">Noble rot fungus</name>
    <name type="synonym">Botrytis cinerea</name>
    <dbReference type="NCBI Taxonomy" id="332648"/>
    <lineage>
        <taxon>Eukaryota</taxon>
        <taxon>Fungi</taxon>
        <taxon>Dikarya</taxon>
        <taxon>Ascomycota</taxon>
        <taxon>Pezizomycotina</taxon>
        <taxon>Leotiomycetes</taxon>
        <taxon>Helotiales</taxon>
        <taxon>Sclerotiniaceae</taxon>
        <taxon>Botrytis</taxon>
    </lineage>
</organism>
<dbReference type="GO" id="GO:0016787">
    <property type="term" value="F:hydrolase activity"/>
    <property type="evidence" value="ECO:0007669"/>
    <property type="project" value="UniProtKB-KW"/>
</dbReference>